<dbReference type="Pfam" id="PF14528">
    <property type="entry name" value="LAGLIDADG_3"/>
    <property type="match status" value="1"/>
</dbReference>
<sequence>MRTNKEQLAEILGIFLGDGSIYINKQHGVIQIVITGHLQNDFNYLVHYVKPLLEKNLSAKFRIKQHRFNAIQIYNQSKYVAIKLNRLGFPSGNKVKNNVEIPSWVFGSRKYIRACIRGLIDTDGSVCPITGRNYPYIWFKCRIPKLRKSFSKAMNLLNYRISNWSIRKDHVGQTYIGQKSLIYRYYKEIGFNNTYHKDRFTSLRSSRPVKH</sequence>
<dbReference type="EC" id="6.5.1.-" evidence="2"/>
<name>A0A5E4LPD1_9ARCH</name>
<evidence type="ECO:0000313" key="3">
    <source>
        <dbReference type="Proteomes" id="UP000789941"/>
    </source>
</evidence>
<dbReference type="SUPFAM" id="SSF55608">
    <property type="entry name" value="Homing endonucleases"/>
    <property type="match status" value="1"/>
</dbReference>
<dbReference type="InterPro" id="IPR004042">
    <property type="entry name" value="Intein_endonuc_central"/>
</dbReference>
<dbReference type="InterPro" id="IPR006142">
    <property type="entry name" value="INTEIN"/>
</dbReference>
<dbReference type="InterPro" id="IPR027434">
    <property type="entry name" value="Homing_endonucl"/>
</dbReference>
<dbReference type="GO" id="GO:0004519">
    <property type="term" value="F:endonuclease activity"/>
    <property type="evidence" value="ECO:0007669"/>
    <property type="project" value="InterPro"/>
</dbReference>
<organism evidence="2 3">
    <name type="scientific">Candidatus Bilamarchaeum dharawalense</name>
    <dbReference type="NCBI Taxonomy" id="2885759"/>
    <lineage>
        <taxon>Archaea</taxon>
        <taxon>Candidatus Micrarchaeota</taxon>
        <taxon>Candidatus Micrarchaeia</taxon>
        <taxon>Candidatus Anstonellales</taxon>
        <taxon>Candidatus Bilamarchaeaceae</taxon>
        <taxon>Candidatus Bilamarchaeum</taxon>
    </lineage>
</organism>
<dbReference type="GO" id="GO:0016874">
    <property type="term" value="F:ligase activity"/>
    <property type="evidence" value="ECO:0007669"/>
    <property type="project" value="UniProtKB-KW"/>
</dbReference>
<dbReference type="Proteomes" id="UP000789941">
    <property type="component" value="Unassembled WGS sequence"/>
</dbReference>
<evidence type="ECO:0000259" key="1">
    <source>
        <dbReference type="PROSITE" id="PS50819"/>
    </source>
</evidence>
<dbReference type="InterPro" id="IPR004860">
    <property type="entry name" value="LAGLIDADG_dom"/>
</dbReference>
<evidence type="ECO:0000313" key="2">
    <source>
        <dbReference type="EMBL" id="VVC02797.1"/>
    </source>
</evidence>
<dbReference type="EMBL" id="CABMJJ010000003">
    <property type="protein sequence ID" value="VVC02797.1"/>
    <property type="molecule type" value="Genomic_DNA"/>
</dbReference>
<dbReference type="PROSITE" id="PS50819">
    <property type="entry name" value="INTEIN_ENDONUCLEASE"/>
    <property type="match status" value="1"/>
</dbReference>
<proteinExistence type="predicted"/>
<comment type="caution">
    <text evidence="2">The sequence shown here is derived from an EMBL/GenBank/DDBJ whole genome shotgun (WGS) entry which is preliminary data.</text>
</comment>
<dbReference type="GO" id="GO:0016539">
    <property type="term" value="P:intein-mediated protein splicing"/>
    <property type="evidence" value="ECO:0007669"/>
    <property type="project" value="InterPro"/>
</dbReference>
<protein>
    <submittedName>
        <fullName evidence="2">tRNA-splicing ligase RtcB</fullName>
        <ecNumber evidence="2">6.5.1.-</ecNumber>
    </submittedName>
</protein>
<feature type="domain" description="DOD-type homing endonuclease" evidence="1">
    <location>
        <begin position="11"/>
        <end position="159"/>
    </location>
</feature>
<gene>
    <name evidence="2" type="primary">rtcB_2</name>
    <name evidence="2" type="ORF">LFW2832_01246</name>
</gene>
<keyword evidence="2" id="KW-0436">Ligase</keyword>
<accession>A0A5E4LPD1</accession>
<reference evidence="2 3" key="1">
    <citation type="submission" date="2019-08" db="EMBL/GenBank/DDBJ databases">
        <authorList>
            <person name="Vazquez-Campos X."/>
        </authorList>
    </citation>
    <scope>NUCLEOTIDE SEQUENCE [LARGE SCALE GENOMIC DNA]</scope>
    <source>
        <strain evidence="2">LFW-283_2</strain>
    </source>
</reference>
<dbReference type="Gene3D" id="3.10.28.10">
    <property type="entry name" value="Homing endonucleases"/>
    <property type="match status" value="1"/>
</dbReference>
<dbReference type="PRINTS" id="PR00379">
    <property type="entry name" value="INTEIN"/>
</dbReference>
<dbReference type="AlphaFoldDB" id="A0A5E4LPD1"/>